<organism evidence="6 7">
    <name type="scientific">Sinimarinibacterium flocculans</name>
    <dbReference type="NCBI Taxonomy" id="985250"/>
    <lineage>
        <taxon>Bacteria</taxon>
        <taxon>Pseudomonadati</taxon>
        <taxon>Pseudomonadota</taxon>
        <taxon>Gammaproteobacteria</taxon>
        <taxon>Nevskiales</taxon>
        <taxon>Nevskiaceae</taxon>
        <taxon>Sinimarinibacterium</taxon>
    </lineage>
</organism>
<dbReference type="PANTHER" id="PTHR14413:SF16">
    <property type="entry name" value="LARGE RIBOSOMAL SUBUNIT PROTEIN BL17M"/>
    <property type="match status" value="1"/>
</dbReference>
<proteinExistence type="inferred from homology"/>
<dbReference type="GO" id="GO:0006412">
    <property type="term" value="P:translation"/>
    <property type="evidence" value="ECO:0007669"/>
    <property type="project" value="UniProtKB-UniRule"/>
</dbReference>
<dbReference type="FunFam" id="3.90.1030.10:FF:000001">
    <property type="entry name" value="50S ribosomal protein L17"/>
    <property type="match status" value="1"/>
</dbReference>
<dbReference type="NCBIfam" id="TIGR00059">
    <property type="entry name" value="L17"/>
    <property type="match status" value="1"/>
</dbReference>
<dbReference type="GO" id="GO:0022625">
    <property type="term" value="C:cytosolic large ribosomal subunit"/>
    <property type="evidence" value="ECO:0007669"/>
    <property type="project" value="TreeGrafter"/>
</dbReference>
<dbReference type="InterPro" id="IPR000456">
    <property type="entry name" value="Ribosomal_bL17"/>
</dbReference>
<gene>
    <name evidence="4" type="primary">rplQ</name>
    <name evidence="6" type="ORF">C8D93_103425</name>
</gene>
<evidence type="ECO:0000256" key="5">
    <source>
        <dbReference type="RuleBase" id="RU000660"/>
    </source>
</evidence>
<protein>
    <recommendedName>
        <fullName evidence="4">Large ribosomal subunit protein bL17</fullName>
    </recommendedName>
</protein>
<dbReference type="AlphaFoldDB" id="A0A318EGF7"/>
<accession>A0A318EGF7</accession>
<dbReference type="RefSeq" id="WP_110264744.1">
    <property type="nucleotide sequence ID" value="NZ_CAWNXA010000003.1"/>
</dbReference>
<dbReference type="GO" id="GO:0003735">
    <property type="term" value="F:structural constituent of ribosome"/>
    <property type="evidence" value="ECO:0007669"/>
    <property type="project" value="InterPro"/>
</dbReference>
<evidence type="ECO:0000313" key="6">
    <source>
        <dbReference type="EMBL" id="PXV69849.1"/>
    </source>
</evidence>
<dbReference type="Gene3D" id="3.90.1030.10">
    <property type="entry name" value="Ribosomal protein L17"/>
    <property type="match status" value="1"/>
</dbReference>
<keyword evidence="7" id="KW-1185">Reference proteome</keyword>
<comment type="subunit">
    <text evidence="4">Part of the 50S ribosomal subunit. Contacts protein L32.</text>
</comment>
<dbReference type="Pfam" id="PF01196">
    <property type="entry name" value="Ribosomal_L17"/>
    <property type="match status" value="1"/>
</dbReference>
<dbReference type="PROSITE" id="PS01167">
    <property type="entry name" value="RIBOSOMAL_L17"/>
    <property type="match status" value="1"/>
</dbReference>
<dbReference type="InterPro" id="IPR036373">
    <property type="entry name" value="Ribosomal_bL17_sf"/>
</dbReference>
<dbReference type="InterPro" id="IPR047859">
    <property type="entry name" value="Ribosomal_bL17_CS"/>
</dbReference>
<evidence type="ECO:0000256" key="2">
    <source>
        <dbReference type="ARBA" id="ARBA00022980"/>
    </source>
</evidence>
<keyword evidence="3 4" id="KW-0687">Ribonucleoprotein</keyword>
<evidence type="ECO:0000256" key="4">
    <source>
        <dbReference type="HAMAP-Rule" id="MF_01368"/>
    </source>
</evidence>
<dbReference type="EMBL" id="QICN01000003">
    <property type="protein sequence ID" value="PXV69849.1"/>
    <property type="molecule type" value="Genomic_DNA"/>
</dbReference>
<sequence>MRHKIAGRTFGRTSAHRKATMQAITVALLKHELIKTTLPKAKELRRFAEPLITRAKEDSVHNRRLAFARLRDRDAVQKLFNELGPRYKARPGGYLRILRCGFRAGDDAPMAYVELIDRGAATAAGGEEAAAA</sequence>
<evidence type="ECO:0000256" key="1">
    <source>
        <dbReference type="ARBA" id="ARBA00008777"/>
    </source>
</evidence>
<name>A0A318EGF7_9GAMM</name>
<evidence type="ECO:0000256" key="3">
    <source>
        <dbReference type="ARBA" id="ARBA00023274"/>
    </source>
</evidence>
<dbReference type="Proteomes" id="UP000248330">
    <property type="component" value="Unassembled WGS sequence"/>
</dbReference>
<dbReference type="OrthoDB" id="9809073at2"/>
<comment type="caution">
    <text evidence="6">The sequence shown here is derived from an EMBL/GenBank/DDBJ whole genome shotgun (WGS) entry which is preliminary data.</text>
</comment>
<keyword evidence="2 4" id="KW-0689">Ribosomal protein</keyword>
<dbReference type="SUPFAM" id="SSF64263">
    <property type="entry name" value="Prokaryotic ribosomal protein L17"/>
    <property type="match status" value="1"/>
</dbReference>
<dbReference type="HAMAP" id="MF_01368">
    <property type="entry name" value="Ribosomal_bL17"/>
    <property type="match status" value="1"/>
</dbReference>
<comment type="similarity">
    <text evidence="1 4 5">Belongs to the bacterial ribosomal protein bL17 family.</text>
</comment>
<evidence type="ECO:0000313" key="7">
    <source>
        <dbReference type="Proteomes" id="UP000248330"/>
    </source>
</evidence>
<dbReference type="PANTHER" id="PTHR14413">
    <property type="entry name" value="RIBOSOMAL PROTEIN L17"/>
    <property type="match status" value="1"/>
</dbReference>
<reference evidence="6 7" key="1">
    <citation type="submission" date="2018-04" db="EMBL/GenBank/DDBJ databases">
        <title>Genomic Encyclopedia of Type Strains, Phase IV (KMG-IV): sequencing the most valuable type-strain genomes for metagenomic binning, comparative biology and taxonomic classification.</title>
        <authorList>
            <person name="Goeker M."/>
        </authorList>
    </citation>
    <scope>NUCLEOTIDE SEQUENCE [LARGE SCALE GENOMIC DNA]</scope>
    <source>
        <strain evidence="6 7">DSM 104150</strain>
    </source>
</reference>